<feature type="coiled-coil region" evidence="1">
    <location>
        <begin position="125"/>
        <end position="159"/>
    </location>
</feature>
<protein>
    <submittedName>
        <fullName evidence="2">Uncharacterized protein</fullName>
    </submittedName>
</protein>
<evidence type="ECO:0000313" key="3">
    <source>
        <dbReference type="Proteomes" id="UP000678499"/>
    </source>
</evidence>
<dbReference type="AlphaFoldDB" id="A0A7R9GDI3"/>
<keyword evidence="1" id="KW-0175">Coiled coil</keyword>
<keyword evidence="3" id="KW-1185">Reference proteome</keyword>
<reference evidence="2" key="1">
    <citation type="submission" date="2020-11" db="EMBL/GenBank/DDBJ databases">
        <authorList>
            <person name="Tran Van P."/>
        </authorList>
    </citation>
    <scope>NUCLEOTIDE SEQUENCE</scope>
</reference>
<organism evidence="2">
    <name type="scientific">Notodromas monacha</name>
    <dbReference type="NCBI Taxonomy" id="399045"/>
    <lineage>
        <taxon>Eukaryota</taxon>
        <taxon>Metazoa</taxon>
        <taxon>Ecdysozoa</taxon>
        <taxon>Arthropoda</taxon>
        <taxon>Crustacea</taxon>
        <taxon>Oligostraca</taxon>
        <taxon>Ostracoda</taxon>
        <taxon>Podocopa</taxon>
        <taxon>Podocopida</taxon>
        <taxon>Cypridocopina</taxon>
        <taxon>Cypridoidea</taxon>
        <taxon>Cyprididae</taxon>
        <taxon>Notodromas</taxon>
    </lineage>
</organism>
<accession>A0A7R9GDI3</accession>
<evidence type="ECO:0000313" key="2">
    <source>
        <dbReference type="EMBL" id="CAD7276844.1"/>
    </source>
</evidence>
<gene>
    <name evidence="2" type="ORF">NMOB1V02_LOCUS4594</name>
</gene>
<sequence length="684" mass="76151">MKLVEKVLLQLVSVCILMASAVVCIRVFSNVNCFLMAEGGGLGNIPSAASSDSWMSDDAPDMAVEGEMEISNNPPPIVLEERTVKFPPIASDFIRSLEGADPETWHRLIEFMSVIRSDFLYEKTVDGARISISRKRAKLAEAEEEHALLIRSEEDLRSDIDARRKLIEDADRLYGIAVTKLSRAFDAVTLNDRNTFLKKIHSGEELLIALKDGESYHVSDNVCEIRVGGSFIRFGTSDDLKRFWFARSAMDAPVASDVSVVLKPVVSNDAKKIEDFDNRVRAIVKGTFSPTAHRASSLAKTLRAPNIPPAIQADVKPCSSDSLTQERSFRHWSFIFSVSKFMPDNPPAYFANVAANMNLTDSVYNELTRGDVKVPLPVPGTIVADFNFSTASLPWSMSGWSLTCGDGTLSATQLKDRIYSDLKLDATFVFYAVFIRGGTNDIKQLILIFAMGASPPCNKKGRFAPLLMKTDDQGIPLLPLSLRENQMVEEGRPFVLGVEEQMEAGRIYQYALYSKLQSLIGFLNKSDVKHPGWRVALSFAKDNSICVRIGLSWLGDPSDFPIHVCCGRAPYWDAYGNIVKGVHPFKYHIHCGKSGIVDKCFGRAKYFINKRLEGADGDIFRTLQSSPRFFTDDCFVMECLTYKPHDFDQRTEPPTENGFYVVGKKGLHFVKSDEYLGVISEGHV</sequence>
<dbReference type="EMBL" id="OA882767">
    <property type="protein sequence ID" value="CAD7276844.1"/>
    <property type="molecule type" value="Genomic_DNA"/>
</dbReference>
<proteinExistence type="predicted"/>
<name>A0A7R9GDI3_9CRUS</name>
<dbReference type="EMBL" id="CAJPEX010000730">
    <property type="protein sequence ID" value="CAG0916996.1"/>
    <property type="molecule type" value="Genomic_DNA"/>
</dbReference>
<dbReference type="Proteomes" id="UP000678499">
    <property type="component" value="Unassembled WGS sequence"/>
</dbReference>
<evidence type="ECO:0000256" key="1">
    <source>
        <dbReference type="SAM" id="Coils"/>
    </source>
</evidence>